<comment type="similarity">
    <text evidence="2">Belongs to the glutamate-gated ion channel (TC 1.A.10.1) family.</text>
</comment>
<dbReference type="InterPro" id="IPR001320">
    <property type="entry name" value="Iontro_rcpt_C"/>
</dbReference>
<keyword evidence="3" id="KW-1003">Cell membrane</keyword>
<evidence type="ECO:0000313" key="13">
    <source>
        <dbReference type="Proteomes" id="UP000002358"/>
    </source>
</evidence>
<comment type="subcellular location">
    <subcellularLocation>
        <location evidence="1">Cell membrane</location>
        <topology evidence="1">Multi-pass membrane protein</topology>
    </subcellularLocation>
</comment>
<evidence type="ECO:0000256" key="1">
    <source>
        <dbReference type="ARBA" id="ARBA00004651"/>
    </source>
</evidence>
<evidence type="ECO:0000256" key="2">
    <source>
        <dbReference type="ARBA" id="ARBA00008685"/>
    </source>
</evidence>
<feature type="region of interest" description="Disordered" evidence="9">
    <location>
        <begin position="399"/>
        <end position="427"/>
    </location>
</feature>
<dbReference type="SUPFAM" id="SSF53850">
    <property type="entry name" value="Periplasmic binding protein-like II"/>
    <property type="match status" value="1"/>
</dbReference>
<feature type="compositionally biased region" description="Basic and acidic residues" evidence="9">
    <location>
        <begin position="68"/>
        <end position="88"/>
    </location>
</feature>
<dbReference type="EnsemblMetazoa" id="XM_031930947">
    <property type="protein sequence ID" value="XP_031786807"/>
    <property type="gene ID" value="LOC100121193"/>
</dbReference>
<dbReference type="GO" id="GO:0005886">
    <property type="term" value="C:plasma membrane"/>
    <property type="evidence" value="ECO:0007669"/>
    <property type="project" value="UniProtKB-SubCell"/>
</dbReference>
<feature type="region of interest" description="Disordered" evidence="9">
    <location>
        <begin position="41"/>
        <end position="148"/>
    </location>
</feature>
<dbReference type="Pfam" id="PF00060">
    <property type="entry name" value="Lig_chan"/>
    <property type="match status" value="1"/>
</dbReference>
<dbReference type="FunFam" id="1.10.287.70:FF:000143">
    <property type="entry name" value="Probable glutamate receptor"/>
    <property type="match status" value="1"/>
</dbReference>
<evidence type="ECO:0000256" key="4">
    <source>
        <dbReference type="ARBA" id="ARBA00022692"/>
    </source>
</evidence>
<feature type="compositionally biased region" description="Basic and acidic residues" evidence="9">
    <location>
        <begin position="401"/>
        <end position="427"/>
    </location>
</feature>
<dbReference type="Gene3D" id="3.40.190.10">
    <property type="entry name" value="Periplasmic binding protein-like II"/>
    <property type="match status" value="1"/>
</dbReference>
<dbReference type="GO" id="GO:0015276">
    <property type="term" value="F:ligand-gated monoatomic ion channel activity"/>
    <property type="evidence" value="ECO:0007669"/>
    <property type="project" value="InterPro"/>
</dbReference>
<keyword evidence="7" id="KW-0675">Receptor</keyword>
<feature type="compositionally biased region" description="Basic residues" evidence="9">
    <location>
        <begin position="89"/>
        <end position="98"/>
    </location>
</feature>
<feature type="compositionally biased region" description="Basic and acidic residues" evidence="9">
    <location>
        <begin position="124"/>
        <end position="141"/>
    </location>
</feature>
<evidence type="ECO:0000256" key="3">
    <source>
        <dbReference type="ARBA" id="ARBA00022475"/>
    </source>
</evidence>
<keyword evidence="8" id="KW-0325">Glycoprotein</keyword>
<dbReference type="PANTHER" id="PTHR42643">
    <property type="entry name" value="IONOTROPIC RECEPTOR 20A-RELATED"/>
    <property type="match status" value="1"/>
</dbReference>
<feature type="domain" description="Ionotropic glutamate receptor C-terminal" evidence="11">
    <location>
        <begin position="608"/>
        <end position="880"/>
    </location>
</feature>
<evidence type="ECO:0000313" key="12">
    <source>
        <dbReference type="EnsemblMetazoa" id="XP_031786807"/>
    </source>
</evidence>
<protein>
    <recommendedName>
        <fullName evidence="11">Ionotropic glutamate receptor C-terminal domain-containing protein</fullName>
    </recommendedName>
</protein>
<dbReference type="PANTHER" id="PTHR42643:SF24">
    <property type="entry name" value="IONOTROPIC RECEPTOR 60A"/>
    <property type="match status" value="1"/>
</dbReference>
<keyword evidence="5 10" id="KW-1133">Transmembrane helix</keyword>
<feature type="transmembrane region" description="Helical" evidence="10">
    <location>
        <begin position="674"/>
        <end position="700"/>
    </location>
</feature>
<evidence type="ECO:0000256" key="7">
    <source>
        <dbReference type="ARBA" id="ARBA00023170"/>
    </source>
</evidence>
<gene>
    <name evidence="12" type="primary">100121193</name>
</gene>
<evidence type="ECO:0000256" key="8">
    <source>
        <dbReference type="ARBA" id="ARBA00023180"/>
    </source>
</evidence>
<evidence type="ECO:0000256" key="5">
    <source>
        <dbReference type="ARBA" id="ARBA00022989"/>
    </source>
</evidence>
<dbReference type="AlphaFoldDB" id="A0A7M7QHJ3"/>
<evidence type="ECO:0000256" key="10">
    <source>
        <dbReference type="SAM" id="Phobius"/>
    </source>
</evidence>
<accession>A0A7M7QHJ3</accession>
<sequence length="910" mass="101974">MSYNGRLEDSLKSVDRRDAAGVVGTFGRMDRDRHRVQRLSVPHDGQCHYGRDRGERLFQKRRQLQTHPGRDLGRRERRHQEEHGDKRHSPARLRRRGRQFSSRLHGPAVGGQLPNDLALVQESAEGKARLSRDPDCPRLPEDAGISLPLTNPGEELPQIFLDLRTTGSLSWPKVNLIHDDTFARDTISRVVKALSLELPDKRVSLSAQALFSTRFEKNENAMRQRVHRILSNYHVDQLGSCFMVVVTVDMVSIVMEVAKSLRLVHPGSQWLYVISDAAGREAKVTSFAELLAEGENVAFVHNATKHVANCNMGLMCHVKELVRALAISLENSLLNELELYDRVTEEEFEVVRLSKAERKQEIVKSVNRELSYARAHTSSCGKCVNWRFSSAITWGTSFASSEEKQRRESGEKRRRENSKRHSEDDLGEKSLGLGELLDAGTWSPGPGVNMSEPLFPHVEHGFRGRSLPVSTFHNPPWQIIKYSNTGAQEYGGLIFDVLNYLSLKLNFTYTVRLASSPAAEAPTRLPSAGDSSKSMDLAAMSVAQKVPQEVVELVRSKQVFIAASAFTVGKNSGGLNFTAAIVMQNYALLSAKPKPLSRALLFTAPYTNETWACLTSVLIVIGPILYLTVKLSPRPRDIDNSLSLSTTWQCSWYVYGALLQQGGMSLPKADSARLVIGTWWLVVMIVVATYSGNLIAFLTFPRIDAPIDNVDDLLARSDAFHWSFPNGSALESYLIAAVNDDPKYKQLLDGAERQDPSKPKQILDRVKAGNQVLIDWRISLAFLMREDLIDTGGCHFHVSAEDFMHENMAMIISGDSPYLPLINDAIERMHESGLMKKWITEKMPMKDKCWEIAKTNQEATNHKVDMGDMQGIFFVLAIGFVIAAIAIGVEFAWHKRKEAFERSLIRPFVS</sequence>
<dbReference type="InParanoid" id="A0A7M7QHJ3"/>
<proteinExistence type="inferred from homology"/>
<name>A0A7M7QHJ3_NASVI</name>
<dbReference type="InterPro" id="IPR052192">
    <property type="entry name" value="Insect_Ionotropic_Sensory_Rcpt"/>
</dbReference>
<keyword evidence="4 10" id="KW-0812">Transmembrane</keyword>
<dbReference type="OrthoDB" id="5984008at2759"/>
<dbReference type="GO" id="GO:0050906">
    <property type="term" value="P:detection of stimulus involved in sensory perception"/>
    <property type="evidence" value="ECO:0007669"/>
    <property type="project" value="UniProtKB-ARBA"/>
</dbReference>
<organism evidence="12 13">
    <name type="scientific">Nasonia vitripennis</name>
    <name type="common">Parasitic wasp</name>
    <dbReference type="NCBI Taxonomy" id="7425"/>
    <lineage>
        <taxon>Eukaryota</taxon>
        <taxon>Metazoa</taxon>
        <taxon>Ecdysozoa</taxon>
        <taxon>Arthropoda</taxon>
        <taxon>Hexapoda</taxon>
        <taxon>Insecta</taxon>
        <taxon>Pterygota</taxon>
        <taxon>Neoptera</taxon>
        <taxon>Endopterygota</taxon>
        <taxon>Hymenoptera</taxon>
        <taxon>Apocrita</taxon>
        <taxon>Proctotrupomorpha</taxon>
        <taxon>Chalcidoidea</taxon>
        <taxon>Pteromalidae</taxon>
        <taxon>Pteromalinae</taxon>
        <taxon>Nasonia</taxon>
    </lineage>
</organism>
<dbReference type="Gene3D" id="1.10.287.70">
    <property type="match status" value="1"/>
</dbReference>
<evidence type="ECO:0000256" key="9">
    <source>
        <dbReference type="SAM" id="MobiDB-lite"/>
    </source>
</evidence>
<evidence type="ECO:0000259" key="11">
    <source>
        <dbReference type="Pfam" id="PF00060"/>
    </source>
</evidence>
<keyword evidence="13" id="KW-1185">Reference proteome</keyword>
<feature type="transmembrane region" description="Helical" evidence="10">
    <location>
        <begin position="871"/>
        <end position="893"/>
    </location>
</feature>
<evidence type="ECO:0000256" key="6">
    <source>
        <dbReference type="ARBA" id="ARBA00023136"/>
    </source>
</evidence>
<feature type="compositionally biased region" description="Basic and acidic residues" evidence="9">
    <location>
        <begin position="45"/>
        <end position="58"/>
    </location>
</feature>
<reference evidence="12" key="1">
    <citation type="submission" date="2021-01" db="UniProtKB">
        <authorList>
            <consortium name="EnsemblMetazoa"/>
        </authorList>
    </citation>
    <scope>IDENTIFICATION</scope>
</reference>
<keyword evidence="6 10" id="KW-0472">Membrane</keyword>
<dbReference type="SMR" id="A0A7M7QHJ3"/>
<dbReference type="Proteomes" id="UP000002358">
    <property type="component" value="Chromosome 5"/>
</dbReference>
<dbReference type="FunCoup" id="A0A7M7QHJ3">
    <property type="interactions" value="5"/>
</dbReference>